<dbReference type="Proteomes" id="UP000006315">
    <property type="component" value="Unassembled WGS sequence"/>
</dbReference>
<dbReference type="EMBL" id="AJLR01000038">
    <property type="protein sequence ID" value="EKN68610.1"/>
    <property type="molecule type" value="Genomic_DNA"/>
</dbReference>
<proteinExistence type="predicted"/>
<evidence type="ECO:0000256" key="1">
    <source>
        <dbReference type="ARBA" id="ARBA00015313"/>
    </source>
</evidence>
<dbReference type="RefSeq" id="WP_003329926.1">
    <property type="nucleotide sequence ID" value="NZ_AJLR01000038.1"/>
</dbReference>
<feature type="domain" description="HMA" evidence="3">
    <location>
        <begin position="2"/>
        <end position="68"/>
    </location>
</feature>
<gene>
    <name evidence="4" type="ORF">BAZO_03755</name>
</gene>
<evidence type="ECO:0000256" key="2">
    <source>
        <dbReference type="ARBA" id="ARBA00022723"/>
    </source>
</evidence>
<dbReference type="InterPro" id="IPR036163">
    <property type="entry name" value="HMA_dom_sf"/>
</dbReference>
<dbReference type="PATRIC" id="fig|1131731.3.peg.784"/>
<dbReference type="PANTHER" id="PTHR46594:SF4">
    <property type="entry name" value="P-TYPE CATION-TRANSPORTING ATPASE"/>
    <property type="match status" value="1"/>
</dbReference>
<evidence type="ECO:0000259" key="3">
    <source>
        <dbReference type="PROSITE" id="PS50846"/>
    </source>
</evidence>
<dbReference type="PANTHER" id="PTHR46594">
    <property type="entry name" value="P-TYPE CATION-TRANSPORTING ATPASE"/>
    <property type="match status" value="1"/>
</dbReference>
<dbReference type="CDD" id="cd00371">
    <property type="entry name" value="HMA"/>
    <property type="match status" value="1"/>
</dbReference>
<comment type="caution">
    <text evidence="4">The sequence shown here is derived from an EMBL/GenBank/DDBJ whole genome shotgun (WGS) entry which is preliminary data.</text>
</comment>
<reference evidence="4 5" key="1">
    <citation type="journal article" date="2012" name="Front. Microbiol.">
        <title>Redundancy and modularity in membrane-associated dissimilatory nitrate reduction in Bacillus.</title>
        <authorList>
            <person name="Heylen K."/>
            <person name="Keltjens J."/>
        </authorList>
    </citation>
    <scope>NUCLEOTIDE SEQUENCE [LARGE SCALE GENOMIC DNA]</scope>
    <source>
        <strain evidence="4 5">LMG 9581</strain>
    </source>
</reference>
<keyword evidence="5" id="KW-1185">Reference proteome</keyword>
<dbReference type="Gene3D" id="3.30.70.100">
    <property type="match status" value="1"/>
</dbReference>
<dbReference type="InterPro" id="IPR006121">
    <property type="entry name" value="HMA_dom"/>
</dbReference>
<accession>K6CBX0</accession>
<dbReference type="SUPFAM" id="SSF55008">
    <property type="entry name" value="HMA, heavy metal-associated domain"/>
    <property type="match status" value="1"/>
</dbReference>
<dbReference type="GO" id="GO:0046872">
    <property type="term" value="F:metal ion binding"/>
    <property type="evidence" value="ECO:0007669"/>
    <property type="project" value="UniProtKB-KW"/>
</dbReference>
<dbReference type="Pfam" id="PF00403">
    <property type="entry name" value="HMA"/>
    <property type="match status" value="1"/>
</dbReference>
<name>K6CBX0_SCHAZ</name>
<evidence type="ECO:0000313" key="4">
    <source>
        <dbReference type="EMBL" id="EKN68610.1"/>
    </source>
</evidence>
<sequence length="81" mass="9180">MNHVTLYVLGISCFKCVTKIEKEVEALCGIFSFKGKLPKGKITIEFNPSLVSTNKIIEKIEKQGFSVAKIIQKEERIVMFD</sequence>
<dbReference type="PROSITE" id="PS50846">
    <property type="entry name" value="HMA_2"/>
    <property type="match status" value="1"/>
</dbReference>
<dbReference type="AlphaFoldDB" id="K6CBX0"/>
<evidence type="ECO:0000313" key="5">
    <source>
        <dbReference type="Proteomes" id="UP000006315"/>
    </source>
</evidence>
<dbReference type="STRING" id="1131731.BAZO_03755"/>
<organism evidence="4 5">
    <name type="scientific">Schinkia azotoformans LMG 9581</name>
    <dbReference type="NCBI Taxonomy" id="1131731"/>
    <lineage>
        <taxon>Bacteria</taxon>
        <taxon>Bacillati</taxon>
        <taxon>Bacillota</taxon>
        <taxon>Bacilli</taxon>
        <taxon>Bacillales</taxon>
        <taxon>Bacillaceae</taxon>
        <taxon>Calidifontibacillus/Schinkia group</taxon>
        <taxon>Schinkia</taxon>
    </lineage>
</organism>
<protein>
    <recommendedName>
        <fullName evidence="1">Copper chaperone CopZ</fullName>
    </recommendedName>
</protein>
<dbReference type="FunFam" id="3.30.70.100:FF:000001">
    <property type="entry name" value="ATPase copper transporting beta"/>
    <property type="match status" value="1"/>
</dbReference>
<keyword evidence="2" id="KW-0479">Metal-binding</keyword>